<feature type="chain" id="PRO_5043751995" description="Chitin-binding type-2 domain-containing protein" evidence="2">
    <location>
        <begin position="23"/>
        <end position="256"/>
    </location>
</feature>
<feature type="signal peptide" evidence="2">
    <location>
        <begin position="1"/>
        <end position="22"/>
    </location>
</feature>
<name>A0AAV2BHT6_9ARAC</name>
<dbReference type="EMBL" id="CAXIEN010000379">
    <property type="protein sequence ID" value="CAL1295793.1"/>
    <property type="molecule type" value="Genomic_DNA"/>
</dbReference>
<comment type="caution">
    <text evidence="3">The sequence shown here is derived from an EMBL/GenBank/DDBJ whole genome shotgun (WGS) entry which is preliminary data.</text>
</comment>
<evidence type="ECO:0000256" key="1">
    <source>
        <dbReference type="SAM" id="MobiDB-lite"/>
    </source>
</evidence>
<evidence type="ECO:0000313" key="3">
    <source>
        <dbReference type="EMBL" id="CAL1295793.1"/>
    </source>
</evidence>
<sequence length="256" mass="28653">MLRLVAFSAICLSLHSFIFVNAAEKARVIKDKSSFRSNDVSSPFYCHKRAPGYYADPRFKCEVFHYCHTDGTRVTIPCSNGDQTHRICFLKDIASKACDGTELFLPLPEDLFFKPSKDTTASALNSATEFKLPEVLPEPAISSETSPSTTPLSSEDNRRLSDGLTSREVGGIFEVFNSFLKEIETRQDLKVVSNSSSRPRPSTFSRRSRLPSSLEHKDALVDVSPGIERRIDEDGPYLVEVYNDGRDSDNSDYSPY</sequence>
<feature type="compositionally biased region" description="Low complexity" evidence="1">
    <location>
        <begin position="193"/>
        <end position="211"/>
    </location>
</feature>
<dbReference type="AlphaFoldDB" id="A0AAV2BHT6"/>
<feature type="compositionally biased region" description="Low complexity" evidence="1">
    <location>
        <begin position="137"/>
        <end position="154"/>
    </location>
</feature>
<keyword evidence="2" id="KW-0732">Signal</keyword>
<accession>A0AAV2BHT6</accession>
<evidence type="ECO:0008006" key="5">
    <source>
        <dbReference type="Google" id="ProtNLM"/>
    </source>
</evidence>
<evidence type="ECO:0000256" key="2">
    <source>
        <dbReference type="SAM" id="SignalP"/>
    </source>
</evidence>
<evidence type="ECO:0000313" key="4">
    <source>
        <dbReference type="Proteomes" id="UP001497382"/>
    </source>
</evidence>
<reference evidence="3 4" key="1">
    <citation type="submission" date="2024-04" db="EMBL/GenBank/DDBJ databases">
        <authorList>
            <person name="Rising A."/>
            <person name="Reimegard J."/>
            <person name="Sonavane S."/>
            <person name="Akerstrom W."/>
            <person name="Nylinder S."/>
            <person name="Hedman E."/>
            <person name="Kallberg Y."/>
        </authorList>
    </citation>
    <scope>NUCLEOTIDE SEQUENCE [LARGE SCALE GENOMIC DNA]</scope>
</reference>
<feature type="region of interest" description="Disordered" evidence="1">
    <location>
        <begin position="135"/>
        <end position="163"/>
    </location>
</feature>
<feature type="non-terminal residue" evidence="3">
    <location>
        <position position="256"/>
    </location>
</feature>
<dbReference type="Proteomes" id="UP001497382">
    <property type="component" value="Unassembled WGS sequence"/>
</dbReference>
<proteinExistence type="predicted"/>
<feature type="region of interest" description="Disordered" evidence="1">
    <location>
        <begin position="190"/>
        <end position="211"/>
    </location>
</feature>
<gene>
    <name evidence="3" type="ORF">LARSCL_LOCUS19473</name>
</gene>
<protein>
    <recommendedName>
        <fullName evidence="5">Chitin-binding type-2 domain-containing protein</fullName>
    </recommendedName>
</protein>
<organism evidence="3 4">
    <name type="scientific">Larinioides sclopetarius</name>
    <dbReference type="NCBI Taxonomy" id="280406"/>
    <lineage>
        <taxon>Eukaryota</taxon>
        <taxon>Metazoa</taxon>
        <taxon>Ecdysozoa</taxon>
        <taxon>Arthropoda</taxon>
        <taxon>Chelicerata</taxon>
        <taxon>Arachnida</taxon>
        <taxon>Araneae</taxon>
        <taxon>Araneomorphae</taxon>
        <taxon>Entelegynae</taxon>
        <taxon>Araneoidea</taxon>
        <taxon>Araneidae</taxon>
        <taxon>Larinioides</taxon>
    </lineage>
</organism>
<keyword evidence="4" id="KW-1185">Reference proteome</keyword>